<accession>A0A3S5BMM5</accession>
<dbReference type="PANTHER" id="PTHR30041:SF4">
    <property type="entry name" value="ARSENATE REDUCTASE"/>
    <property type="match status" value="1"/>
</dbReference>
<dbReference type="Pfam" id="PF03960">
    <property type="entry name" value="ArsC"/>
    <property type="match status" value="1"/>
</dbReference>
<evidence type="ECO:0000256" key="1">
    <source>
        <dbReference type="ARBA" id="ARBA00007198"/>
    </source>
</evidence>
<dbReference type="RefSeq" id="WP_005523452.1">
    <property type="nucleotide sequence ID" value="NZ_CAJPQJ010000001.1"/>
</dbReference>
<sequence length="118" mass="12943">MGSTVTIYHNADCSKSRAALAYLAEHAPDREVIVVNYLDTPPSKSKLAELIRRGGMGAHDLIRTGEAWYRKLALDETMSDDDLCAAMAQHPILIQRPIIETDSGVVIARPITKIAEVL</sequence>
<evidence type="ECO:0000313" key="5">
    <source>
        <dbReference type="Proteomes" id="UP000249886"/>
    </source>
</evidence>
<proteinExistence type="inferred from homology"/>
<name>A0A3S5BMM5_9CORY</name>
<dbReference type="GO" id="GO:0008794">
    <property type="term" value="F:arsenate reductase (glutaredoxin) activity"/>
    <property type="evidence" value="ECO:0007669"/>
    <property type="project" value="InterPro"/>
</dbReference>
<comment type="caution">
    <text evidence="4">The sequence shown here is derived from an EMBL/GenBank/DDBJ whole genome shotgun (WGS) entry which is preliminary data.</text>
</comment>
<dbReference type="Proteomes" id="UP000249886">
    <property type="component" value="Unassembled WGS sequence"/>
</dbReference>
<organism evidence="4 5">
    <name type="scientific">Corynebacterium matruchotii</name>
    <dbReference type="NCBI Taxonomy" id="43768"/>
    <lineage>
        <taxon>Bacteria</taxon>
        <taxon>Bacillati</taxon>
        <taxon>Actinomycetota</taxon>
        <taxon>Actinomycetes</taxon>
        <taxon>Mycobacteriales</taxon>
        <taxon>Corynebacteriaceae</taxon>
        <taxon>Corynebacterium</taxon>
    </lineage>
</organism>
<dbReference type="AlphaFoldDB" id="A0A3S5BMM5"/>
<evidence type="ECO:0000256" key="2">
    <source>
        <dbReference type="ARBA" id="ARBA00023002"/>
    </source>
</evidence>
<dbReference type="InterPro" id="IPR006660">
    <property type="entry name" value="Arsenate_reductase-like"/>
</dbReference>
<dbReference type="InterPro" id="IPR006659">
    <property type="entry name" value="Arsenate_reductase"/>
</dbReference>
<dbReference type="EMBL" id="UARK01000033">
    <property type="protein sequence ID" value="SPW33193.1"/>
    <property type="molecule type" value="Genomic_DNA"/>
</dbReference>
<dbReference type="Gene3D" id="3.40.30.10">
    <property type="entry name" value="Glutaredoxin"/>
    <property type="match status" value="1"/>
</dbReference>
<dbReference type="GeneID" id="84575055"/>
<dbReference type="PANTHER" id="PTHR30041">
    <property type="entry name" value="ARSENATE REDUCTASE"/>
    <property type="match status" value="1"/>
</dbReference>
<dbReference type="PROSITE" id="PS51353">
    <property type="entry name" value="ARSC"/>
    <property type="match status" value="1"/>
</dbReference>
<dbReference type="SUPFAM" id="SSF52833">
    <property type="entry name" value="Thioredoxin-like"/>
    <property type="match status" value="1"/>
</dbReference>
<evidence type="ECO:0000256" key="3">
    <source>
        <dbReference type="PROSITE-ProRule" id="PRU01282"/>
    </source>
</evidence>
<dbReference type="InterPro" id="IPR036249">
    <property type="entry name" value="Thioredoxin-like_sf"/>
</dbReference>
<dbReference type="CDD" id="cd03034">
    <property type="entry name" value="ArsC_ArsC"/>
    <property type="match status" value="1"/>
</dbReference>
<dbReference type="NCBIfam" id="TIGR00014">
    <property type="entry name" value="arsC"/>
    <property type="match status" value="1"/>
</dbReference>
<reference evidence="4 5" key="1">
    <citation type="submission" date="2018-06" db="EMBL/GenBank/DDBJ databases">
        <authorList>
            <consortium name="Pathogen Informatics"/>
            <person name="Doyle S."/>
        </authorList>
    </citation>
    <scope>NUCLEOTIDE SEQUENCE [LARGE SCALE GENOMIC DNA]</scope>
    <source>
        <strain evidence="4 5">NCTC10254</strain>
    </source>
</reference>
<comment type="similarity">
    <text evidence="1 3">Belongs to the ArsC family.</text>
</comment>
<gene>
    <name evidence="4" type="primary">arsC</name>
    <name evidence="4" type="ORF">NCTC10254_02338</name>
</gene>
<protein>
    <submittedName>
        <fullName evidence="4">Arsenate reductase</fullName>
    </submittedName>
</protein>
<keyword evidence="2" id="KW-0560">Oxidoreductase</keyword>
<evidence type="ECO:0000313" key="4">
    <source>
        <dbReference type="EMBL" id="SPW33193.1"/>
    </source>
</evidence>